<keyword evidence="5" id="KW-1185">Reference proteome</keyword>
<dbReference type="Gene3D" id="3.55.50.30">
    <property type="match status" value="1"/>
</dbReference>
<dbReference type="InterPro" id="IPR032508">
    <property type="entry name" value="FecR_C"/>
</dbReference>
<dbReference type="InterPro" id="IPR012373">
    <property type="entry name" value="Ferrdict_sens_TM"/>
</dbReference>
<feature type="domain" description="Protein FecR C-terminal" evidence="3">
    <location>
        <begin position="288"/>
        <end position="355"/>
    </location>
</feature>
<sequence length="361" mass="40893">MFNYELYTLDEFLEDSWFREWVLHPTPPTEAFWNDWMQLHPDKKPLIDQARAVLRALEMPHQSVSRTEITDAVDATFRRLHQEPRYVVRTLPQQQWGWAAAAVLLLIGLGSYVFFYVNTSTKNATSVAATSVPSTDLLTQRNDTKQPKRLTLPDGSEVVLSPRSSLSYPGKFNGNERRTYLKGDAFFEITRNPAKPFLVVTDKLVTRVLGTSFWVRTNSGNAESRVVVRTGKVSVFKTDDLAQTTKKPEGVVLLPNQQVVFFDETNRLTKSIVEQPVPIQKPVHNQEFSYSEAPASQIFGDLAKAYGILIVYDEDVLKHCQITATLGEEPLFDTLTLLCNSIHASYEVIDTQIVIYSKGCK</sequence>
<evidence type="ECO:0000313" key="4">
    <source>
        <dbReference type="EMBL" id="MBD2700487.1"/>
    </source>
</evidence>
<keyword evidence="1" id="KW-0812">Transmembrane</keyword>
<gene>
    <name evidence="4" type="ORF">IC229_07565</name>
</gene>
<dbReference type="PANTHER" id="PTHR30273">
    <property type="entry name" value="PERIPLASMIC SIGNAL SENSOR AND SIGMA FACTOR ACTIVATOR FECR-RELATED"/>
    <property type="match status" value="1"/>
</dbReference>
<organism evidence="4 5">
    <name type="scientific">Spirosoma profusum</name>
    <dbReference type="NCBI Taxonomy" id="2771354"/>
    <lineage>
        <taxon>Bacteria</taxon>
        <taxon>Pseudomonadati</taxon>
        <taxon>Bacteroidota</taxon>
        <taxon>Cytophagia</taxon>
        <taxon>Cytophagales</taxon>
        <taxon>Cytophagaceae</taxon>
        <taxon>Spirosoma</taxon>
    </lineage>
</organism>
<comment type="caution">
    <text evidence="4">The sequence shown here is derived from an EMBL/GenBank/DDBJ whole genome shotgun (WGS) entry which is preliminary data.</text>
</comment>
<keyword evidence="1" id="KW-1133">Transmembrane helix</keyword>
<feature type="transmembrane region" description="Helical" evidence="1">
    <location>
        <begin position="96"/>
        <end position="117"/>
    </location>
</feature>
<evidence type="ECO:0000256" key="1">
    <source>
        <dbReference type="SAM" id="Phobius"/>
    </source>
</evidence>
<dbReference type="PIRSF" id="PIRSF018266">
    <property type="entry name" value="FecR"/>
    <property type="match status" value="1"/>
</dbReference>
<dbReference type="PANTHER" id="PTHR30273:SF2">
    <property type="entry name" value="PROTEIN FECR"/>
    <property type="match status" value="1"/>
</dbReference>
<evidence type="ECO:0000259" key="2">
    <source>
        <dbReference type="Pfam" id="PF04773"/>
    </source>
</evidence>
<dbReference type="Proteomes" id="UP000598820">
    <property type="component" value="Unassembled WGS sequence"/>
</dbReference>
<dbReference type="Pfam" id="PF04773">
    <property type="entry name" value="FecR"/>
    <property type="match status" value="1"/>
</dbReference>
<dbReference type="AlphaFoldDB" id="A0A926XYL8"/>
<dbReference type="Gene3D" id="2.60.120.1440">
    <property type="match status" value="1"/>
</dbReference>
<protein>
    <submittedName>
        <fullName evidence="4">FecR domain-containing protein</fullName>
    </submittedName>
</protein>
<dbReference type="InterPro" id="IPR006860">
    <property type="entry name" value="FecR"/>
</dbReference>
<dbReference type="Pfam" id="PF16344">
    <property type="entry name" value="FecR_C"/>
    <property type="match status" value="1"/>
</dbReference>
<dbReference type="GO" id="GO:0016989">
    <property type="term" value="F:sigma factor antagonist activity"/>
    <property type="evidence" value="ECO:0007669"/>
    <property type="project" value="TreeGrafter"/>
</dbReference>
<keyword evidence="1" id="KW-0472">Membrane</keyword>
<reference evidence="4" key="1">
    <citation type="submission" date="2020-09" db="EMBL/GenBank/DDBJ databases">
        <authorList>
            <person name="Kim M.K."/>
        </authorList>
    </citation>
    <scope>NUCLEOTIDE SEQUENCE</scope>
    <source>
        <strain evidence="4">BT702</strain>
    </source>
</reference>
<evidence type="ECO:0000313" key="5">
    <source>
        <dbReference type="Proteomes" id="UP000598820"/>
    </source>
</evidence>
<accession>A0A926XYL8</accession>
<dbReference type="EMBL" id="JACWZY010000004">
    <property type="protein sequence ID" value="MBD2700487.1"/>
    <property type="molecule type" value="Genomic_DNA"/>
</dbReference>
<proteinExistence type="predicted"/>
<feature type="domain" description="FecR protein" evidence="2">
    <location>
        <begin position="145"/>
        <end position="233"/>
    </location>
</feature>
<dbReference type="RefSeq" id="WP_190886339.1">
    <property type="nucleotide sequence ID" value="NZ_JACWZY010000004.1"/>
</dbReference>
<evidence type="ECO:0000259" key="3">
    <source>
        <dbReference type="Pfam" id="PF16344"/>
    </source>
</evidence>
<name>A0A926XYL8_9BACT</name>